<dbReference type="PANTHER" id="PTHR23104">
    <property type="entry name" value="MULTIPLE COAGULATION FACTOR DEFICIENCY PROTEIN 2 NEURAL STEM CELL DERIVED NEURONAL SURVIVAL PROTEIN"/>
    <property type="match status" value="1"/>
</dbReference>
<dbReference type="FunCoup" id="A0A7R8Z1E4">
    <property type="interactions" value="22"/>
</dbReference>
<dbReference type="OMA" id="HTFHENR"/>
<evidence type="ECO:0000256" key="2">
    <source>
        <dbReference type="ARBA" id="ARBA00022737"/>
    </source>
</evidence>
<accession>A0A7R8Z1E4</accession>
<keyword evidence="1 4" id="KW-0732">Signal</keyword>
<keyword evidence="6" id="KW-1185">Reference proteome</keyword>
<evidence type="ECO:0000313" key="6">
    <source>
        <dbReference type="Proteomes" id="UP000594454"/>
    </source>
</evidence>
<sequence length="169" mass="19654">MVYITFIPVLSILLLLSAINVVFSRRGPHHPRSEVSKTKHKVDEHISPQGHDIEHDLDKLGVDVDLDKMTEEDKQFYYFMVHDSDNNNALDGLEMLHAALHQNEHFTKADRDIFVQNATAELNHIIDVIDKFIYIADVNNDGYLYYPEYIKAINDNRMQEELEENNSNE</sequence>
<evidence type="ECO:0000256" key="1">
    <source>
        <dbReference type="ARBA" id="ARBA00022729"/>
    </source>
</evidence>
<reference evidence="5 6" key="1">
    <citation type="submission" date="2020-11" db="EMBL/GenBank/DDBJ databases">
        <authorList>
            <person name="Wallbank WR R."/>
            <person name="Pardo Diaz C."/>
            <person name="Kozak K."/>
            <person name="Martin S."/>
            <person name="Jiggins C."/>
            <person name="Moest M."/>
            <person name="Warren A I."/>
            <person name="Generalovic N T."/>
            <person name="Byers J.R.P. K."/>
            <person name="Montejo-Kovacevich G."/>
            <person name="Yen C E."/>
        </authorList>
    </citation>
    <scope>NUCLEOTIDE SEQUENCE [LARGE SCALE GENOMIC DNA]</scope>
</reference>
<dbReference type="InterPro" id="IPR018247">
    <property type="entry name" value="EF_Hand_1_Ca_BS"/>
</dbReference>
<dbReference type="InterPro" id="IPR052110">
    <property type="entry name" value="MCFD2-like"/>
</dbReference>
<feature type="chain" id="PRO_5030515350" description="Multiple coagulation factor deficiency protein 2" evidence="4">
    <location>
        <begin position="25"/>
        <end position="169"/>
    </location>
</feature>
<dbReference type="AlphaFoldDB" id="A0A7R8Z1E4"/>
<dbReference type="EMBL" id="LR899014">
    <property type="protein sequence ID" value="CAD7091833.1"/>
    <property type="molecule type" value="Genomic_DNA"/>
</dbReference>
<feature type="signal peptide" evidence="4">
    <location>
        <begin position="1"/>
        <end position="24"/>
    </location>
</feature>
<evidence type="ECO:0008006" key="7">
    <source>
        <dbReference type="Google" id="ProtNLM"/>
    </source>
</evidence>
<evidence type="ECO:0000313" key="5">
    <source>
        <dbReference type="EMBL" id="CAD7091833.1"/>
    </source>
</evidence>
<dbReference type="InterPro" id="IPR011992">
    <property type="entry name" value="EF-hand-dom_pair"/>
</dbReference>
<keyword evidence="2" id="KW-0677">Repeat</keyword>
<organism evidence="5 6">
    <name type="scientific">Hermetia illucens</name>
    <name type="common">Black soldier fly</name>
    <dbReference type="NCBI Taxonomy" id="343691"/>
    <lineage>
        <taxon>Eukaryota</taxon>
        <taxon>Metazoa</taxon>
        <taxon>Ecdysozoa</taxon>
        <taxon>Arthropoda</taxon>
        <taxon>Hexapoda</taxon>
        <taxon>Insecta</taxon>
        <taxon>Pterygota</taxon>
        <taxon>Neoptera</taxon>
        <taxon>Endopterygota</taxon>
        <taxon>Diptera</taxon>
        <taxon>Brachycera</taxon>
        <taxon>Stratiomyomorpha</taxon>
        <taxon>Stratiomyidae</taxon>
        <taxon>Hermetiinae</taxon>
        <taxon>Hermetia</taxon>
    </lineage>
</organism>
<dbReference type="OrthoDB" id="289247at2759"/>
<dbReference type="SUPFAM" id="SSF47473">
    <property type="entry name" value="EF-hand"/>
    <property type="match status" value="1"/>
</dbReference>
<keyword evidence="3" id="KW-0106">Calcium</keyword>
<dbReference type="PANTHER" id="PTHR23104:SF1">
    <property type="entry name" value="EF-HAND DOMAIN-CONTAINING PROTEIN"/>
    <property type="match status" value="1"/>
</dbReference>
<evidence type="ECO:0000256" key="4">
    <source>
        <dbReference type="SAM" id="SignalP"/>
    </source>
</evidence>
<evidence type="ECO:0000256" key="3">
    <source>
        <dbReference type="ARBA" id="ARBA00022837"/>
    </source>
</evidence>
<name>A0A7R8Z1E4_HERIL</name>
<protein>
    <recommendedName>
        <fullName evidence="7">Multiple coagulation factor deficiency protein 2</fullName>
    </recommendedName>
</protein>
<proteinExistence type="predicted"/>
<gene>
    <name evidence="5" type="ORF">HERILL_LOCUS14232</name>
</gene>
<dbReference type="Proteomes" id="UP000594454">
    <property type="component" value="Chromosome 6"/>
</dbReference>
<dbReference type="PROSITE" id="PS00018">
    <property type="entry name" value="EF_HAND_1"/>
    <property type="match status" value="1"/>
</dbReference>
<dbReference type="Gene3D" id="1.10.238.10">
    <property type="entry name" value="EF-hand"/>
    <property type="match status" value="1"/>
</dbReference>
<dbReference type="InParanoid" id="A0A7R8Z1E4"/>